<dbReference type="Proteomes" id="UP000270094">
    <property type="component" value="Unassembled WGS sequence"/>
</dbReference>
<evidence type="ECO:0000313" key="2">
    <source>
        <dbReference type="EMBL" id="VDM84075.1"/>
    </source>
</evidence>
<feature type="compositionally biased region" description="Basic residues" evidence="1">
    <location>
        <begin position="53"/>
        <end position="72"/>
    </location>
</feature>
<proteinExistence type="predicted"/>
<name>A0A3P7LNN3_STRVU</name>
<dbReference type="AlphaFoldDB" id="A0A3P7LNN3"/>
<evidence type="ECO:0000313" key="3">
    <source>
        <dbReference type="Proteomes" id="UP000270094"/>
    </source>
</evidence>
<gene>
    <name evidence="2" type="ORF">SVUK_LOCUS19073</name>
</gene>
<keyword evidence="3" id="KW-1185">Reference proteome</keyword>
<sequence>MDAAMDFRSHYGKDRFNRKKVVSAAGGEAFALAWTCEWERGKPHNKVASVRVTGKKRKENKNKSNGHIRKTRNILETNAK</sequence>
<reference evidence="2 3" key="1">
    <citation type="submission" date="2018-11" db="EMBL/GenBank/DDBJ databases">
        <authorList>
            <consortium name="Pathogen Informatics"/>
        </authorList>
    </citation>
    <scope>NUCLEOTIDE SEQUENCE [LARGE SCALE GENOMIC DNA]</scope>
</reference>
<organism evidence="2 3">
    <name type="scientific">Strongylus vulgaris</name>
    <name type="common">Blood worm</name>
    <dbReference type="NCBI Taxonomy" id="40348"/>
    <lineage>
        <taxon>Eukaryota</taxon>
        <taxon>Metazoa</taxon>
        <taxon>Ecdysozoa</taxon>
        <taxon>Nematoda</taxon>
        <taxon>Chromadorea</taxon>
        <taxon>Rhabditida</taxon>
        <taxon>Rhabditina</taxon>
        <taxon>Rhabditomorpha</taxon>
        <taxon>Strongyloidea</taxon>
        <taxon>Strongylidae</taxon>
        <taxon>Strongylus</taxon>
    </lineage>
</organism>
<dbReference type="EMBL" id="UYYB01127370">
    <property type="protein sequence ID" value="VDM84075.1"/>
    <property type="molecule type" value="Genomic_DNA"/>
</dbReference>
<feature type="region of interest" description="Disordered" evidence="1">
    <location>
        <begin position="50"/>
        <end position="80"/>
    </location>
</feature>
<evidence type="ECO:0000256" key="1">
    <source>
        <dbReference type="SAM" id="MobiDB-lite"/>
    </source>
</evidence>
<accession>A0A3P7LNN3</accession>
<protein>
    <submittedName>
        <fullName evidence="2">Uncharacterized protein</fullName>
    </submittedName>
</protein>